<evidence type="ECO:0000256" key="2">
    <source>
        <dbReference type="ARBA" id="ARBA00022729"/>
    </source>
</evidence>
<dbReference type="InterPro" id="IPR035669">
    <property type="entry name" value="SGNH_plant_lipase-like"/>
</dbReference>
<keyword evidence="6" id="KW-1185">Reference proteome</keyword>
<accession>A0AAP0LZQ5</accession>
<name>A0AAP0LZQ5_9ROSI</name>
<dbReference type="Gene3D" id="3.40.50.1110">
    <property type="entry name" value="SGNH hydrolase"/>
    <property type="match status" value="2"/>
</dbReference>
<organism evidence="5 6">
    <name type="scientific">Citrus x changshan-huyou</name>
    <dbReference type="NCBI Taxonomy" id="2935761"/>
    <lineage>
        <taxon>Eukaryota</taxon>
        <taxon>Viridiplantae</taxon>
        <taxon>Streptophyta</taxon>
        <taxon>Embryophyta</taxon>
        <taxon>Tracheophyta</taxon>
        <taxon>Spermatophyta</taxon>
        <taxon>Magnoliopsida</taxon>
        <taxon>eudicotyledons</taxon>
        <taxon>Gunneridae</taxon>
        <taxon>Pentapetalae</taxon>
        <taxon>rosids</taxon>
        <taxon>malvids</taxon>
        <taxon>Sapindales</taxon>
        <taxon>Rutaceae</taxon>
        <taxon>Aurantioideae</taxon>
        <taxon>Citrus</taxon>
    </lineage>
</organism>
<dbReference type="SUPFAM" id="SSF52266">
    <property type="entry name" value="SGNH hydrolase"/>
    <property type="match status" value="2"/>
</dbReference>
<keyword evidence="3" id="KW-0378">Hydrolase</keyword>
<comment type="similarity">
    <text evidence="1">Belongs to the 'GDSL' lipolytic enzyme family.</text>
</comment>
<reference evidence="5 6" key="1">
    <citation type="submission" date="2024-05" db="EMBL/GenBank/DDBJ databases">
        <title>Haplotype-resolved chromosome-level genome assembly of Huyou (Citrus changshanensis).</title>
        <authorList>
            <person name="Miao C."/>
            <person name="Chen W."/>
            <person name="Wu Y."/>
            <person name="Wang L."/>
            <person name="Zhao S."/>
            <person name="Grierson D."/>
            <person name="Xu C."/>
            <person name="Chen K."/>
        </authorList>
    </citation>
    <scope>NUCLEOTIDE SEQUENCE [LARGE SCALE GENOMIC DNA]</scope>
    <source>
        <strain evidence="5">01-14</strain>
        <tissue evidence="5">Leaf</tissue>
    </source>
</reference>
<dbReference type="GO" id="GO:0016788">
    <property type="term" value="F:hydrolase activity, acting on ester bonds"/>
    <property type="evidence" value="ECO:0007669"/>
    <property type="project" value="InterPro"/>
</dbReference>
<dbReference type="AlphaFoldDB" id="A0AAP0LZQ5"/>
<dbReference type="CDD" id="cd01837">
    <property type="entry name" value="SGNH_plant_lipase_like"/>
    <property type="match status" value="2"/>
</dbReference>
<proteinExistence type="inferred from homology"/>
<dbReference type="InterPro" id="IPR036514">
    <property type="entry name" value="SGNH_hydro_sf"/>
</dbReference>
<dbReference type="InterPro" id="IPR001087">
    <property type="entry name" value="GDSL"/>
</dbReference>
<evidence type="ECO:0000313" key="6">
    <source>
        <dbReference type="Proteomes" id="UP001428341"/>
    </source>
</evidence>
<gene>
    <name evidence="5" type="ORF">WN944_020237</name>
</gene>
<sequence>MDWLRIIRRKRWRGLWKFKKSLIALMTGIVLVVPFLSSSNACSFPAIYNFGDSNSDTGAVSATFGRVPFPSGKTFFGKPSGRFCDGRLIIDFLAERLGLPFLNAYLDSLQPNFQHGANFAASGSTIQPVDSKLFGAGFNPLSLNIQLSQFEQLKERSMELYNQAKTSQIKSNLPRPEDFSKALYTLDSGQNDLQFWLESMREEQVKASIPNIIDHFALAIEKLYQEGARKFWIHNTGPIGCLPSMVIKYPPKPGNADQNGCIRPFNEVAQEFNKQLKDRVSRLRAQLHDAVLIYVDIYSAKYTLITEAKKHGFVSPFEYCCGNWREHDAECWEKVIVNGTKVGAAICNDPSKYISWDGIHYTEAANHWIANRIMDGSFSDPPGSIPNALLVLLNFTPCLALAKTSQCKFPAIFNFGDSNSDTGGLSAVFGQAGPPHGMSFFGGPAGRYCDGRLIVDFIAEAFGLPYVSAYLDSIGSDFTHGANFATAGSTVRPQNTTLRESGFSPISLDVQWNEFYDFHRRSQIVRNHSGAYQKLLPDLDAALKRLPKAEDFPNALYTFDIGQNDLTAGYFANMTTDQVKAYVPEVVTQLQNVIRYIYGLGGRYFWIHNTGPVGCLPYVLERIPVLASQVDEAGCATPFNDVAKYFNSHLKQAVVQLRKDLPSAALTYVDVYSVKYALFHQPQKHGFKQSIRNCCGRGGRYNYNINVGCGQTKMEHGKQVLLGKPCDDPSGYVVWDGVHFTQAANKFIFQQTAGGAYSDPPIPLNMACHRIE</sequence>
<dbReference type="PANTHER" id="PTHR22835:SF588">
    <property type="entry name" value="ALPHA-L-FUCOSIDASE 3"/>
    <property type="match status" value="1"/>
</dbReference>
<keyword evidence="4" id="KW-0325">Glycoprotein</keyword>
<evidence type="ECO:0000256" key="3">
    <source>
        <dbReference type="ARBA" id="ARBA00022801"/>
    </source>
</evidence>
<dbReference type="Proteomes" id="UP001428341">
    <property type="component" value="Unassembled WGS sequence"/>
</dbReference>
<dbReference type="Pfam" id="PF00657">
    <property type="entry name" value="Lipase_GDSL"/>
    <property type="match status" value="2"/>
</dbReference>
<protein>
    <submittedName>
        <fullName evidence="5">Uncharacterized protein</fullName>
    </submittedName>
</protein>
<dbReference type="FunFam" id="3.40.50.1110:FF:000003">
    <property type="entry name" value="GDSL esterase/lipase APG"/>
    <property type="match status" value="2"/>
</dbReference>
<comment type="caution">
    <text evidence="5">The sequence shown here is derived from an EMBL/GenBank/DDBJ whole genome shotgun (WGS) entry which is preliminary data.</text>
</comment>
<dbReference type="PANTHER" id="PTHR22835">
    <property type="entry name" value="ZINC FINGER FYVE DOMAIN CONTAINING PROTEIN"/>
    <property type="match status" value="1"/>
</dbReference>
<keyword evidence="2" id="KW-0732">Signal</keyword>
<dbReference type="EMBL" id="JBCGBO010000007">
    <property type="protein sequence ID" value="KAK9188832.1"/>
    <property type="molecule type" value="Genomic_DNA"/>
</dbReference>
<evidence type="ECO:0000256" key="4">
    <source>
        <dbReference type="ARBA" id="ARBA00023180"/>
    </source>
</evidence>
<evidence type="ECO:0000313" key="5">
    <source>
        <dbReference type="EMBL" id="KAK9188832.1"/>
    </source>
</evidence>
<evidence type="ECO:0000256" key="1">
    <source>
        <dbReference type="ARBA" id="ARBA00008668"/>
    </source>
</evidence>